<dbReference type="VEuPathDB" id="VectorBase:AFAF004447"/>
<organism evidence="2 3">
    <name type="scientific">Anopheles farauti</name>
    <dbReference type="NCBI Taxonomy" id="69004"/>
    <lineage>
        <taxon>Eukaryota</taxon>
        <taxon>Metazoa</taxon>
        <taxon>Ecdysozoa</taxon>
        <taxon>Arthropoda</taxon>
        <taxon>Hexapoda</taxon>
        <taxon>Insecta</taxon>
        <taxon>Pterygota</taxon>
        <taxon>Neoptera</taxon>
        <taxon>Endopterygota</taxon>
        <taxon>Diptera</taxon>
        <taxon>Nematocera</taxon>
        <taxon>Culicoidea</taxon>
        <taxon>Culicidae</taxon>
        <taxon>Anophelinae</taxon>
        <taxon>Anopheles</taxon>
    </lineage>
</organism>
<accession>A0A182Q788</accession>
<feature type="region of interest" description="Disordered" evidence="1">
    <location>
        <begin position="1"/>
        <end position="24"/>
    </location>
</feature>
<feature type="compositionally biased region" description="Low complexity" evidence="1">
    <location>
        <begin position="259"/>
        <end position="271"/>
    </location>
</feature>
<evidence type="ECO:0000313" key="2">
    <source>
        <dbReference type="EnsemblMetazoa" id="AFAF004447-PA"/>
    </source>
</evidence>
<dbReference type="EnsemblMetazoa" id="AFAF004447-RA">
    <property type="protein sequence ID" value="AFAF004447-PA"/>
    <property type="gene ID" value="AFAF004447"/>
</dbReference>
<reference evidence="2" key="2">
    <citation type="submission" date="2020-05" db="UniProtKB">
        <authorList>
            <consortium name="EnsemblMetazoa"/>
        </authorList>
    </citation>
    <scope>IDENTIFICATION</scope>
    <source>
        <strain evidence="2">FAR1</strain>
    </source>
</reference>
<dbReference type="EMBL" id="AXCN02000807">
    <property type="status" value="NOT_ANNOTATED_CDS"/>
    <property type="molecule type" value="Genomic_DNA"/>
</dbReference>
<evidence type="ECO:0000313" key="3">
    <source>
        <dbReference type="Proteomes" id="UP000075886"/>
    </source>
</evidence>
<dbReference type="STRING" id="69004.A0A182Q788"/>
<reference evidence="3" key="1">
    <citation type="submission" date="2014-01" db="EMBL/GenBank/DDBJ databases">
        <title>The Genome Sequence of Anopheles farauti FAR1 (V2).</title>
        <authorList>
            <consortium name="The Broad Institute Genomics Platform"/>
            <person name="Neafsey D.E."/>
            <person name="Besansky N."/>
            <person name="Howell P."/>
            <person name="Walton C."/>
            <person name="Young S.K."/>
            <person name="Zeng Q."/>
            <person name="Gargeya S."/>
            <person name="Fitzgerald M."/>
            <person name="Haas B."/>
            <person name="Abouelleil A."/>
            <person name="Allen A.W."/>
            <person name="Alvarado L."/>
            <person name="Arachchi H.M."/>
            <person name="Berlin A.M."/>
            <person name="Chapman S.B."/>
            <person name="Gainer-Dewar J."/>
            <person name="Goldberg J."/>
            <person name="Griggs A."/>
            <person name="Gujja S."/>
            <person name="Hansen M."/>
            <person name="Howarth C."/>
            <person name="Imamovic A."/>
            <person name="Ireland A."/>
            <person name="Larimer J."/>
            <person name="McCowan C."/>
            <person name="Murphy C."/>
            <person name="Pearson M."/>
            <person name="Poon T.W."/>
            <person name="Priest M."/>
            <person name="Roberts A."/>
            <person name="Saif S."/>
            <person name="Shea T."/>
            <person name="Sisk P."/>
            <person name="Sykes S."/>
            <person name="Wortman J."/>
            <person name="Nusbaum C."/>
            <person name="Birren B."/>
        </authorList>
    </citation>
    <scope>NUCLEOTIDE SEQUENCE [LARGE SCALE GENOMIC DNA]</scope>
    <source>
        <strain evidence="3">FAR1</strain>
    </source>
</reference>
<dbReference type="AlphaFoldDB" id="A0A182Q788"/>
<dbReference type="Proteomes" id="UP000075886">
    <property type="component" value="Unassembled WGS sequence"/>
</dbReference>
<proteinExistence type="predicted"/>
<name>A0A182Q788_9DIPT</name>
<protein>
    <submittedName>
        <fullName evidence="2">Uncharacterized protein</fullName>
    </submittedName>
</protein>
<sequence>MEAPGTSVEREGSGSHNSGPLLDTTFTLDHVHEPQRERIVNDIPDVVVSCPSNMNVSTSSRMSAVLSGFPSTQLIEERVPALRVELIFVRVELNLPDRLFRLQLLASRFDHGVGEIVQLLDHTSLLPCERIQEKQGRELTQCTKHTAEDKLRHLFHPAGVLVVRIFLGVDLNTHGGGYGLGHQHVRLVIEHIHKLVQHFKMERRGDDTPPLEPLLTVREQQTGAEPGLEELQLLTFLVKLEQAAQRLASGGSEIAPSPTTTTTTTTTHGTTEMSANGGFCGAIQRAPPPIPAGLARRMANRENIGLGKPCQARNRPDGGVALVLTVIGTGMFTIFSQ</sequence>
<feature type="region of interest" description="Disordered" evidence="1">
    <location>
        <begin position="249"/>
        <end position="271"/>
    </location>
</feature>
<keyword evidence="3" id="KW-1185">Reference proteome</keyword>
<evidence type="ECO:0000256" key="1">
    <source>
        <dbReference type="SAM" id="MobiDB-lite"/>
    </source>
</evidence>